<gene>
    <name evidence="1" type="ORF">DPMN_070431</name>
</gene>
<dbReference type="InterPro" id="IPR042425">
    <property type="entry name" value="APCDD1"/>
</dbReference>
<accession>A0A9D3Z350</accession>
<dbReference type="GO" id="GO:0017147">
    <property type="term" value="F:Wnt-protein binding"/>
    <property type="evidence" value="ECO:0007669"/>
    <property type="project" value="InterPro"/>
</dbReference>
<dbReference type="GO" id="GO:0030178">
    <property type="term" value="P:negative regulation of Wnt signaling pathway"/>
    <property type="evidence" value="ECO:0007669"/>
    <property type="project" value="InterPro"/>
</dbReference>
<protein>
    <submittedName>
        <fullName evidence="1">Uncharacterized protein</fullName>
    </submittedName>
</protein>
<dbReference type="Proteomes" id="UP000828390">
    <property type="component" value="Unassembled WGS sequence"/>
</dbReference>
<dbReference type="EMBL" id="JAIWYP010000014">
    <property type="protein sequence ID" value="KAH3710934.1"/>
    <property type="molecule type" value="Genomic_DNA"/>
</dbReference>
<organism evidence="1 2">
    <name type="scientific">Dreissena polymorpha</name>
    <name type="common">Zebra mussel</name>
    <name type="synonym">Mytilus polymorpha</name>
    <dbReference type="NCBI Taxonomy" id="45954"/>
    <lineage>
        <taxon>Eukaryota</taxon>
        <taxon>Metazoa</taxon>
        <taxon>Spiralia</taxon>
        <taxon>Lophotrochozoa</taxon>
        <taxon>Mollusca</taxon>
        <taxon>Bivalvia</taxon>
        <taxon>Autobranchia</taxon>
        <taxon>Heteroconchia</taxon>
        <taxon>Euheterodonta</taxon>
        <taxon>Imparidentia</taxon>
        <taxon>Neoheterodontei</taxon>
        <taxon>Myida</taxon>
        <taxon>Dreissenoidea</taxon>
        <taxon>Dreissenidae</taxon>
        <taxon>Dreissena</taxon>
    </lineage>
</organism>
<keyword evidence="2" id="KW-1185">Reference proteome</keyword>
<sequence>MLVFMNSYFGSKCGDAGSWKLGVTQDVTSTDGCVLLGITLSHVEHQLVKTEFANSKSYLYTGQRPSDFVSMAISKNRPTSFKK</sequence>
<reference evidence="1" key="1">
    <citation type="journal article" date="2019" name="bioRxiv">
        <title>The Genome of the Zebra Mussel, Dreissena polymorpha: A Resource for Invasive Species Research.</title>
        <authorList>
            <person name="McCartney M.A."/>
            <person name="Auch B."/>
            <person name="Kono T."/>
            <person name="Mallez S."/>
            <person name="Zhang Y."/>
            <person name="Obille A."/>
            <person name="Becker A."/>
            <person name="Abrahante J.E."/>
            <person name="Garbe J."/>
            <person name="Badalamenti J.P."/>
            <person name="Herman A."/>
            <person name="Mangelson H."/>
            <person name="Liachko I."/>
            <person name="Sullivan S."/>
            <person name="Sone E.D."/>
            <person name="Koren S."/>
            <person name="Silverstein K.A.T."/>
            <person name="Beckman K.B."/>
            <person name="Gohl D.M."/>
        </authorList>
    </citation>
    <scope>NUCLEOTIDE SEQUENCE</scope>
    <source>
        <strain evidence="1">Duluth1</strain>
        <tissue evidence="1">Whole animal</tissue>
    </source>
</reference>
<dbReference type="PANTHER" id="PTHR31021:SF1">
    <property type="entry name" value="CHROMOSOME UNDETERMINED SCAFFOLD_56, WHOLE GENOME SHOTGUN SEQUENCE"/>
    <property type="match status" value="1"/>
</dbReference>
<evidence type="ECO:0000313" key="1">
    <source>
        <dbReference type="EMBL" id="KAH3710934.1"/>
    </source>
</evidence>
<dbReference type="GO" id="GO:0005886">
    <property type="term" value="C:plasma membrane"/>
    <property type="evidence" value="ECO:0007669"/>
    <property type="project" value="InterPro"/>
</dbReference>
<name>A0A9D3Z350_DREPO</name>
<reference evidence="1" key="2">
    <citation type="submission" date="2020-11" db="EMBL/GenBank/DDBJ databases">
        <authorList>
            <person name="McCartney M.A."/>
            <person name="Auch B."/>
            <person name="Kono T."/>
            <person name="Mallez S."/>
            <person name="Becker A."/>
            <person name="Gohl D.M."/>
            <person name="Silverstein K.A.T."/>
            <person name="Koren S."/>
            <person name="Bechman K.B."/>
            <person name="Herman A."/>
            <person name="Abrahante J.E."/>
            <person name="Garbe J."/>
        </authorList>
    </citation>
    <scope>NUCLEOTIDE SEQUENCE</scope>
    <source>
        <strain evidence="1">Duluth1</strain>
        <tissue evidence="1">Whole animal</tissue>
    </source>
</reference>
<dbReference type="AlphaFoldDB" id="A0A9D3Z350"/>
<evidence type="ECO:0000313" key="2">
    <source>
        <dbReference type="Proteomes" id="UP000828390"/>
    </source>
</evidence>
<dbReference type="PANTHER" id="PTHR31021">
    <property type="entry name" value="ADENOMATOSIS POLYPOSIS COLI DOWN-REGULATED 1"/>
    <property type="match status" value="1"/>
</dbReference>
<comment type="caution">
    <text evidence="1">The sequence shown here is derived from an EMBL/GenBank/DDBJ whole genome shotgun (WGS) entry which is preliminary data.</text>
</comment>
<proteinExistence type="predicted"/>